<dbReference type="PANTHER" id="PTHR16231:SF4">
    <property type="entry name" value="COMM DOMAIN-CONTAINING PROTEIN 4"/>
    <property type="match status" value="1"/>
</dbReference>
<dbReference type="AlphaFoldDB" id="A0A0D8XLR9"/>
<proteinExistence type="predicted"/>
<reference evidence="2" key="2">
    <citation type="journal article" date="2016" name="Sci. Rep.">
        <title>Dictyocaulus viviparus genome, variome and transcriptome elucidate lungworm biology and support future intervention.</title>
        <authorList>
            <person name="McNulty S.N."/>
            <person name="Strube C."/>
            <person name="Rosa B.A."/>
            <person name="Martin J.C."/>
            <person name="Tyagi R."/>
            <person name="Choi Y.J."/>
            <person name="Wang Q."/>
            <person name="Hallsworth Pepin K."/>
            <person name="Zhang X."/>
            <person name="Ozersky P."/>
            <person name="Wilson R.K."/>
            <person name="Sternberg P.W."/>
            <person name="Gasser R.B."/>
            <person name="Mitreva M."/>
        </authorList>
    </citation>
    <scope>NUCLEOTIDE SEQUENCE [LARGE SCALE GENOMIC DNA]</scope>
    <source>
        <strain evidence="2">HannoverDv2000</strain>
    </source>
</reference>
<sequence>MFVDFVQHFRFLGGQDCPDWLLYQIGEFSKLALCQNSVEFILGNEVPSQDIERFVTEHIETSDVHRLLYSVSYMMKNAASYNCDCKHFEVECSHLGLPPEHSKALARIYAANVDVLKENLRNSISKEPPLECVTLAGGDCTPYLQYVKSGRTTICNLTSGQLSSLRQDMSVIQNTIKMKFDR</sequence>
<accession>A0A0D8XLR9</accession>
<protein>
    <submittedName>
        <fullName evidence="1">Uncharacterized protein</fullName>
    </submittedName>
</protein>
<reference evidence="1 2" key="1">
    <citation type="submission" date="2013-11" db="EMBL/GenBank/DDBJ databases">
        <title>Draft genome of the bovine lungworm Dictyocaulus viviparus.</title>
        <authorList>
            <person name="Mitreva M."/>
        </authorList>
    </citation>
    <scope>NUCLEOTIDE SEQUENCE [LARGE SCALE GENOMIC DNA]</scope>
    <source>
        <strain evidence="1 2">HannoverDv2000</strain>
    </source>
</reference>
<organism evidence="1 2">
    <name type="scientific">Dictyocaulus viviparus</name>
    <name type="common">Bovine lungworm</name>
    <dbReference type="NCBI Taxonomy" id="29172"/>
    <lineage>
        <taxon>Eukaryota</taxon>
        <taxon>Metazoa</taxon>
        <taxon>Ecdysozoa</taxon>
        <taxon>Nematoda</taxon>
        <taxon>Chromadorea</taxon>
        <taxon>Rhabditida</taxon>
        <taxon>Rhabditina</taxon>
        <taxon>Rhabditomorpha</taxon>
        <taxon>Strongyloidea</taxon>
        <taxon>Metastrongylidae</taxon>
        <taxon>Dictyocaulus</taxon>
    </lineage>
</organism>
<evidence type="ECO:0000313" key="2">
    <source>
        <dbReference type="Proteomes" id="UP000053766"/>
    </source>
</evidence>
<dbReference type="Proteomes" id="UP000053766">
    <property type="component" value="Unassembled WGS sequence"/>
</dbReference>
<dbReference type="PANTHER" id="PTHR16231">
    <property type="entry name" value="COMM DOMAIN-CONTAINING PROTEIN 4-8 FAMILY MEMBER"/>
    <property type="match status" value="1"/>
</dbReference>
<keyword evidence="2" id="KW-1185">Reference proteome</keyword>
<dbReference type="OrthoDB" id="284322at2759"/>
<evidence type="ECO:0000313" key="1">
    <source>
        <dbReference type="EMBL" id="KJH43321.1"/>
    </source>
</evidence>
<gene>
    <name evidence="1" type="ORF">DICVIV_10670</name>
</gene>
<dbReference type="STRING" id="29172.A0A0D8XLR9"/>
<dbReference type="Pfam" id="PF21672">
    <property type="entry name" value="COMM_HN"/>
    <property type="match status" value="1"/>
</dbReference>
<dbReference type="EMBL" id="KN716571">
    <property type="protein sequence ID" value="KJH43321.1"/>
    <property type="molecule type" value="Genomic_DNA"/>
</dbReference>
<name>A0A0D8XLR9_DICVI</name>
<dbReference type="InterPro" id="IPR047155">
    <property type="entry name" value="COMMD4/6/7/8"/>
</dbReference>